<reference evidence="2" key="1">
    <citation type="submission" date="2025-08" db="UniProtKB">
        <authorList>
            <consortium name="Ensembl"/>
        </authorList>
    </citation>
    <scope>IDENTIFICATION</scope>
</reference>
<feature type="domain" description="Fibronectin type-III" evidence="1">
    <location>
        <begin position="101"/>
        <end position="191"/>
    </location>
</feature>
<name>A0A3B4AYA2_9GOBI</name>
<dbReference type="Pfam" id="PF00041">
    <property type="entry name" value="fn3"/>
    <property type="match status" value="1"/>
</dbReference>
<evidence type="ECO:0000313" key="2">
    <source>
        <dbReference type="Ensembl" id="ENSPMGP00000021725.1"/>
    </source>
</evidence>
<protein>
    <recommendedName>
        <fullName evidence="1">Fibronectin type-III domain-containing protein</fullName>
    </recommendedName>
</protein>
<proteinExistence type="predicted"/>
<dbReference type="CDD" id="cd00063">
    <property type="entry name" value="FN3"/>
    <property type="match status" value="2"/>
</dbReference>
<reference evidence="2" key="2">
    <citation type="submission" date="2025-09" db="UniProtKB">
        <authorList>
            <consortium name="Ensembl"/>
        </authorList>
    </citation>
    <scope>IDENTIFICATION</scope>
</reference>
<feature type="domain" description="Fibronectin type-III" evidence="1">
    <location>
        <begin position="436"/>
        <end position="524"/>
    </location>
</feature>
<dbReference type="Ensembl" id="ENSPMGT00000023143.1">
    <property type="protein sequence ID" value="ENSPMGP00000021725.1"/>
    <property type="gene ID" value="ENSPMGG00000017587.1"/>
</dbReference>
<dbReference type="Proteomes" id="UP000261520">
    <property type="component" value="Unplaced"/>
</dbReference>
<dbReference type="SUPFAM" id="SSF49265">
    <property type="entry name" value="Fibronectin type III"/>
    <property type="match status" value="4"/>
</dbReference>
<sequence>ISEDFSVCVCVSPEVPAISKTYSKSSESITVEFPNVTGATFYVVRAESKIGTFFSETRVMGSPGTIQGLQPYTEYEISIMSGNAGGRSQPSYPNDQKTVIVAPNLKTKSPTNSSIVVTWDPVDHAELYTFVIIQEGSTVPLNRNTTETLLELNNLQPGTNYTIKAQALDDMRRPGDDQTFSQITRPATPDVLDVQINQGKSTTLIYWGLVTGASNYTVLTSNNQTCKASSDSYCFIGPVECGQNQTLSVTAYNEAGPSEPSNPALYLTCGVEEYEPGNCSVMWDEVKMVDYYMVFVKGNDGNEKMCNTTETRCSFECTCGHSFISLVVPYNSAGGSPVFELVNYTTIPCCPDRINITLVSSETVEIEWSEVSGAELYEVTAEETNDIIHCNDTETICALSDLHCDTTYSIKVTPCSEIRGCNKTCKAHTQVTAPCAPEIINITQVNADTYRVHYSTPNKAGTAYTITASAPGTTQPYVCTSTESSCELTGLPCGTVFEVMGAAWSNDGGRSLPGYEEILETGPCCPQNVVVKQVTQAMTNVSWSHATGASSFITSLTSRRGEAKCHTVDNSCLMGCITCGTNYTISMEAISTIDHVSHFTGPCCPTNIKLYRKPDKLQLRVYWRSLGPHIYNHTVALTGQMANLKCEAAPGVRYCDVLESACGNVYTVLVAPVLPDGTKTDFCQERTYSGKDECLSIIMTGH</sequence>
<dbReference type="PANTHER" id="PTHR47135">
    <property type="entry name" value="FIBRONECTIN TYPE III DOMAIN-CONTAINING PROTEIN 7"/>
    <property type="match status" value="1"/>
</dbReference>
<dbReference type="PROSITE" id="PS50853">
    <property type="entry name" value="FN3"/>
    <property type="match status" value="2"/>
</dbReference>
<dbReference type="Gene3D" id="2.60.40.10">
    <property type="entry name" value="Immunoglobulins"/>
    <property type="match status" value="4"/>
</dbReference>
<evidence type="ECO:0000259" key="1">
    <source>
        <dbReference type="PROSITE" id="PS50853"/>
    </source>
</evidence>
<accession>A0A3B4AYA2</accession>
<evidence type="ECO:0000313" key="3">
    <source>
        <dbReference type="Proteomes" id="UP000261520"/>
    </source>
</evidence>
<dbReference type="InterPro" id="IPR013783">
    <property type="entry name" value="Ig-like_fold"/>
</dbReference>
<dbReference type="InterPro" id="IPR003961">
    <property type="entry name" value="FN3_dom"/>
</dbReference>
<organism evidence="2 3">
    <name type="scientific">Periophthalmus magnuspinnatus</name>
    <dbReference type="NCBI Taxonomy" id="409849"/>
    <lineage>
        <taxon>Eukaryota</taxon>
        <taxon>Metazoa</taxon>
        <taxon>Chordata</taxon>
        <taxon>Craniata</taxon>
        <taxon>Vertebrata</taxon>
        <taxon>Euteleostomi</taxon>
        <taxon>Actinopterygii</taxon>
        <taxon>Neopterygii</taxon>
        <taxon>Teleostei</taxon>
        <taxon>Neoteleostei</taxon>
        <taxon>Acanthomorphata</taxon>
        <taxon>Gobiaria</taxon>
        <taxon>Gobiiformes</taxon>
        <taxon>Gobioidei</taxon>
        <taxon>Gobiidae</taxon>
        <taxon>Oxudercinae</taxon>
        <taxon>Periophthalmus</taxon>
    </lineage>
</organism>
<keyword evidence="3" id="KW-1185">Reference proteome</keyword>
<dbReference type="PANTHER" id="PTHR47135:SF1">
    <property type="entry name" value="FIBRONECTIN TYPE III DOMAIN-CONTAINING PROTEIN 7"/>
    <property type="match status" value="1"/>
</dbReference>
<dbReference type="SMART" id="SM00060">
    <property type="entry name" value="FN3"/>
    <property type="match status" value="6"/>
</dbReference>
<dbReference type="InterPro" id="IPR036116">
    <property type="entry name" value="FN3_sf"/>
</dbReference>
<dbReference type="AlphaFoldDB" id="A0A3B4AYA2"/>